<sequence>MAITFSSDNLVVKAPTDRRLYRVIHLSNGLCAVLVQDPEIYPDGPPDPSNALENGHEQEDSEDEEEGFEDEDDDEEDEDEDDEENEEDEEEGLDDDEEDDEEVETDAKKSAAAAMCVGMGSFSDPADAQGLSHFLEHMLFMGSTEFPDENEYDSYLSKHGGSSNAYTEPEHTCYYFDVKREFLKGALKRFSQFFISPLVKVEAMEREVLAVDSEFNQILQSDSCRLQQLQCHTSAPRHPFNGFFWGNRKSLVDAMERGVDLREQILRIYRENYHGGVMKLVVIGGEPLDTLQDWVLELFSNVKDGQPIKTKIHKEAPIWKSNSLYRLEAVKDIHSLDLTWTMPCLHKEYLRKPQDYLAHLLGHEGKGSLLYFLKAKGLATSLSAGVGDDGMQLSSIAYIFSMTIYLTAAGIEKIYEVIGFVYQYLKLLRQDEPQEWVFRELQDIGNMEFKFAEEEPQDDYAVELAANMLLYPEEHIIYGDYAYEIWDEKLIKHVLSFLKPENMRVDVMTKIIDKQSKDIQYEPWFGSQYIEEAIPMSLLELWRDPPEVEPSFHLPLKNEFMPCDFTIRSVNSPNHPTHSCLPKCIIDQPMMKLWHKLDKTFKVPRANTYFLITVKGAYNDVRSCVLTELFINLLKDELNEILYQAGVAKLESALSIIGDKLELKIYGFNDKLPILLSKILATTNSFLPADDRFKVIKEDMERAFRNTNMKPLNHSTYLRLQLLREDFYDVDDKLVCLTNLSLSDLKMFVSGLLSQMHIEGLCHGNLSKEEVLAISDILRSKLSNSLLPMELRHKDRVVCLPSGADLVRDIHVKNKLEVNSVVQVYYQIEQDFGVESTKWRSLGDLFSDIVEEPIFNQLRTKEQLGYVVECGPRLTYRVLGFCFCVQSSKFGPLHLHARINNFISGLKELLDGLDGESFENHKSGLIAKKLEKYPSLNYETSHLWGQIVDKRYLFDMSEKEAEELKGIHKSDIIDWYNTYLRPNSPKCRRLAIRIWGCETDMQARETSLEHVFSIEDLEAFKMSATFYSSLC</sequence>
<accession>A0AAP0J3V4</accession>
<dbReference type="FunFam" id="3.30.830.10:FF:000005">
    <property type="entry name" value="nardilysin isoform X1"/>
    <property type="match status" value="1"/>
</dbReference>
<feature type="domain" description="Coenzyme PQQ synthesis protein F-like C-terminal lobe" evidence="13">
    <location>
        <begin position="845"/>
        <end position="944"/>
    </location>
</feature>
<keyword evidence="4" id="KW-0479">Metal-binding</keyword>
<keyword evidence="3" id="KW-0645">Protease</keyword>
<comment type="cofactor">
    <cofactor evidence="1">
        <name>Zn(2+)</name>
        <dbReference type="ChEBI" id="CHEBI:29105"/>
    </cofactor>
</comment>
<keyword evidence="7" id="KW-0482">Metalloprotease</keyword>
<dbReference type="InterPro" id="IPR032632">
    <property type="entry name" value="Peptidase_M16_M"/>
</dbReference>
<dbReference type="GO" id="GO:0006508">
    <property type="term" value="P:proteolysis"/>
    <property type="evidence" value="ECO:0007669"/>
    <property type="project" value="UniProtKB-KW"/>
</dbReference>
<dbReference type="GO" id="GO:0004222">
    <property type="term" value="F:metalloendopeptidase activity"/>
    <property type="evidence" value="ECO:0007669"/>
    <property type="project" value="InterPro"/>
</dbReference>
<dbReference type="Pfam" id="PF00675">
    <property type="entry name" value="Peptidase_M16"/>
    <property type="match status" value="1"/>
</dbReference>
<dbReference type="SUPFAM" id="SSF63411">
    <property type="entry name" value="LuxS/MPP-like metallohydrolase"/>
    <property type="match status" value="4"/>
</dbReference>
<dbReference type="InterPro" id="IPR007863">
    <property type="entry name" value="Peptidase_M16_C"/>
</dbReference>
<evidence type="ECO:0000256" key="9">
    <source>
        <dbReference type="SAM" id="MobiDB-lite"/>
    </source>
</evidence>
<evidence type="ECO:0000256" key="6">
    <source>
        <dbReference type="ARBA" id="ARBA00022833"/>
    </source>
</evidence>
<feature type="domain" description="Peptidase M16 C-terminal" evidence="11">
    <location>
        <begin position="262"/>
        <end position="442"/>
    </location>
</feature>
<evidence type="ECO:0000256" key="8">
    <source>
        <dbReference type="RuleBase" id="RU004447"/>
    </source>
</evidence>
<dbReference type="InterPro" id="IPR050626">
    <property type="entry name" value="Peptidase_M16"/>
</dbReference>
<evidence type="ECO:0000259" key="13">
    <source>
        <dbReference type="Pfam" id="PF22456"/>
    </source>
</evidence>
<dbReference type="InterPro" id="IPR054734">
    <property type="entry name" value="PqqF-like_C_4"/>
</dbReference>
<comment type="similarity">
    <text evidence="2 8">Belongs to the peptidase M16 family.</text>
</comment>
<dbReference type="Proteomes" id="UP001419268">
    <property type="component" value="Unassembled WGS sequence"/>
</dbReference>
<dbReference type="Gene3D" id="3.30.830.10">
    <property type="entry name" value="Metalloenzyme, LuxS/M16 peptidase-like"/>
    <property type="match status" value="4"/>
</dbReference>
<feature type="domain" description="Peptidase M16 N-terminal" evidence="10">
    <location>
        <begin position="106"/>
        <end position="229"/>
    </location>
</feature>
<comment type="caution">
    <text evidence="14">The sequence shown here is derived from an EMBL/GenBank/DDBJ whole genome shotgun (WGS) entry which is preliminary data.</text>
</comment>
<evidence type="ECO:0008006" key="16">
    <source>
        <dbReference type="Google" id="ProtNLM"/>
    </source>
</evidence>
<evidence type="ECO:0000259" key="10">
    <source>
        <dbReference type="Pfam" id="PF00675"/>
    </source>
</evidence>
<protein>
    <recommendedName>
        <fullName evidence="16">Nardilysin</fullName>
    </recommendedName>
</protein>
<evidence type="ECO:0000256" key="1">
    <source>
        <dbReference type="ARBA" id="ARBA00001947"/>
    </source>
</evidence>
<evidence type="ECO:0000256" key="7">
    <source>
        <dbReference type="ARBA" id="ARBA00023049"/>
    </source>
</evidence>
<feature type="domain" description="Peptidase M16 middle/third" evidence="12">
    <location>
        <begin position="449"/>
        <end position="734"/>
    </location>
</feature>
<keyword evidence="6" id="KW-0862">Zinc</keyword>
<evidence type="ECO:0000313" key="15">
    <source>
        <dbReference type="Proteomes" id="UP001419268"/>
    </source>
</evidence>
<reference evidence="14 15" key="1">
    <citation type="submission" date="2024-01" db="EMBL/GenBank/DDBJ databases">
        <title>Genome assemblies of Stephania.</title>
        <authorList>
            <person name="Yang L."/>
        </authorList>
    </citation>
    <scope>NUCLEOTIDE SEQUENCE [LARGE SCALE GENOMIC DNA]</scope>
    <source>
        <strain evidence="14">JXDWG</strain>
        <tissue evidence="14">Leaf</tissue>
    </source>
</reference>
<evidence type="ECO:0000256" key="3">
    <source>
        <dbReference type="ARBA" id="ARBA00022670"/>
    </source>
</evidence>
<dbReference type="Pfam" id="PF05193">
    <property type="entry name" value="Peptidase_M16_C"/>
    <property type="match status" value="1"/>
</dbReference>
<feature type="compositionally biased region" description="Acidic residues" evidence="9">
    <location>
        <begin position="59"/>
        <end position="104"/>
    </location>
</feature>
<dbReference type="Pfam" id="PF16187">
    <property type="entry name" value="Peptidase_M16_M"/>
    <property type="match status" value="1"/>
</dbReference>
<dbReference type="InterPro" id="IPR011249">
    <property type="entry name" value="Metalloenz_LuxS/M16"/>
</dbReference>
<proteinExistence type="inferred from homology"/>
<dbReference type="FunFam" id="3.30.830.10:FF:000003">
    <property type="entry name" value="Insulin-degrading enzyme"/>
    <property type="match status" value="1"/>
</dbReference>
<dbReference type="GO" id="GO:0005829">
    <property type="term" value="C:cytosol"/>
    <property type="evidence" value="ECO:0007669"/>
    <property type="project" value="TreeGrafter"/>
</dbReference>
<evidence type="ECO:0000256" key="2">
    <source>
        <dbReference type="ARBA" id="ARBA00007261"/>
    </source>
</evidence>
<evidence type="ECO:0000313" key="14">
    <source>
        <dbReference type="EMBL" id="KAK9125867.1"/>
    </source>
</evidence>
<keyword evidence="5" id="KW-0378">Hydrolase</keyword>
<dbReference type="AlphaFoldDB" id="A0AAP0J3V4"/>
<dbReference type="EMBL" id="JBBNAG010000006">
    <property type="protein sequence ID" value="KAK9125867.1"/>
    <property type="molecule type" value="Genomic_DNA"/>
</dbReference>
<evidence type="ECO:0000259" key="11">
    <source>
        <dbReference type="Pfam" id="PF05193"/>
    </source>
</evidence>
<gene>
    <name evidence="14" type="ORF">Scep_014713</name>
</gene>
<dbReference type="PANTHER" id="PTHR43690:SF18">
    <property type="entry name" value="INSULIN-DEGRADING ENZYME-RELATED"/>
    <property type="match status" value="1"/>
</dbReference>
<dbReference type="Pfam" id="PF22456">
    <property type="entry name" value="PqqF-like_C_4"/>
    <property type="match status" value="1"/>
</dbReference>
<evidence type="ECO:0000259" key="12">
    <source>
        <dbReference type="Pfam" id="PF16187"/>
    </source>
</evidence>
<dbReference type="FunFam" id="3.30.830.10:FF:000030">
    <property type="entry name" value="Insulin-degrading enzyme"/>
    <property type="match status" value="1"/>
</dbReference>
<feature type="region of interest" description="Disordered" evidence="9">
    <location>
        <begin position="37"/>
        <end position="110"/>
    </location>
</feature>
<name>A0AAP0J3V4_9MAGN</name>
<evidence type="ECO:0000256" key="4">
    <source>
        <dbReference type="ARBA" id="ARBA00022723"/>
    </source>
</evidence>
<dbReference type="InterPro" id="IPR011765">
    <property type="entry name" value="Pept_M16_N"/>
</dbReference>
<dbReference type="PROSITE" id="PS00143">
    <property type="entry name" value="INSULINASE"/>
    <property type="match status" value="1"/>
</dbReference>
<keyword evidence="15" id="KW-1185">Reference proteome</keyword>
<dbReference type="PANTHER" id="PTHR43690">
    <property type="entry name" value="NARDILYSIN"/>
    <property type="match status" value="1"/>
</dbReference>
<dbReference type="GO" id="GO:0046872">
    <property type="term" value="F:metal ion binding"/>
    <property type="evidence" value="ECO:0007669"/>
    <property type="project" value="UniProtKB-KW"/>
</dbReference>
<evidence type="ECO:0000256" key="5">
    <source>
        <dbReference type="ARBA" id="ARBA00022801"/>
    </source>
</evidence>
<organism evidence="14 15">
    <name type="scientific">Stephania cephalantha</name>
    <dbReference type="NCBI Taxonomy" id="152367"/>
    <lineage>
        <taxon>Eukaryota</taxon>
        <taxon>Viridiplantae</taxon>
        <taxon>Streptophyta</taxon>
        <taxon>Embryophyta</taxon>
        <taxon>Tracheophyta</taxon>
        <taxon>Spermatophyta</taxon>
        <taxon>Magnoliopsida</taxon>
        <taxon>Ranunculales</taxon>
        <taxon>Menispermaceae</taxon>
        <taxon>Menispermoideae</taxon>
        <taxon>Cissampelideae</taxon>
        <taxon>Stephania</taxon>
    </lineage>
</organism>
<dbReference type="InterPro" id="IPR001431">
    <property type="entry name" value="Pept_M16_Zn_BS"/>
</dbReference>